<keyword evidence="1" id="KW-0472">Membrane</keyword>
<feature type="transmembrane region" description="Helical" evidence="1">
    <location>
        <begin position="47"/>
        <end position="64"/>
    </location>
</feature>
<evidence type="ECO:0000313" key="3">
    <source>
        <dbReference type="Proteomes" id="UP000829196"/>
    </source>
</evidence>
<dbReference type="EMBL" id="JAGYWB010000015">
    <property type="protein sequence ID" value="KAI0497775.1"/>
    <property type="molecule type" value="Genomic_DNA"/>
</dbReference>
<evidence type="ECO:0000256" key="1">
    <source>
        <dbReference type="SAM" id="Phobius"/>
    </source>
</evidence>
<organism evidence="2 3">
    <name type="scientific">Dendrobium nobile</name>
    <name type="common">Orchid</name>
    <dbReference type="NCBI Taxonomy" id="94219"/>
    <lineage>
        <taxon>Eukaryota</taxon>
        <taxon>Viridiplantae</taxon>
        <taxon>Streptophyta</taxon>
        <taxon>Embryophyta</taxon>
        <taxon>Tracheophyta</taxon>
        <taxon>Spermatophyta</taxon>
        <taxon>Magnoliopsida</taxon>
        <taxon>Liliopsida</taxon>
        <taxon>Asparagales</taxon>
        <taxon>Orchidaceae</taxon>
        <taxon>Epidendroideae</taxon>
        <taxon>Malaxideae</taxon>
        <taxon>Dendrobiinae</taxon>
        <taxon>Dendrobium</taxon>
    </lineage>
</organism>
<sequence>MLLRRLICYLNFCMTMILLRYMYIMLWHFSTRTKEKGRHGIIPSVDSNMLCKMLCIFGAIILFSSVGRNLTISLLGIILGATALNFGKASKHLFPV</sequence>
<comment type="caution">
    <text evidence="2">The sequence shown here is derived from an EMBL/GenBank/DDBJ whole genome shotgun (WGS) entry which is preliminary data.</text>
</comment>
<feature type="transmembrane region" description="Helical" evidence="1">
    <location>
        <begin position="70"/>
        <end position="87"/>
    </location>
</feature>
<gene>
    <name evidence="2" type="ORF">KFK09_021010</name>
</gene>
<keyword evidence="1" id="KW-0812">Transmembrane</keyword>
<proteinExistence type="predicted"/>
<accession>A0A8T3AUM2</accession>
<dbReference type="AlphaFoldDB" id="A0A8T3AUM2"/>
<evidence type="ECO:0000313" key="2">
    <source>
        <dbReference type="EMBL" id="KAI0497775.1"/>
    </source>
</evidence>
<protein>
    <submittedName>
        <fullName evidence="2">Uncharacterized protein</fullName>
    </submittedName>
</protein>
<reference evidence="2" key="1">
    <citation type="journal article" date="2022" name="Front. Genet.">
        <title>Chromosome-Scale Assembly of the Dendrobium nobile Genome Provides Insights Into the Molecular Mechanism of the Biosynthesis of the Medicinal Active Ingredient of Dendrobium.</title>
        <authorList>
            <person name="Xu Q."/>
            <person name="Niu S.-C."/>
            <person name="Li K.-L."/>
            <person name="Zheng P.-J."/>
            <person name="Zhang X.-J."/>
            <person name="Jia Y."/>
            <person name="Liu Y."/>
            <person name="Niu Y.-X."/>
            <person name="Yu L.-H."/>
            <person name="Chen D.-F."/>
            <person name="Zhang G.-Q."/>
        </authorList>
    </citation>
    <scope>NUCLEOTIDE SEQUENCE</scope>
    <source>
        <tissue evidence="2">Leaf</tissue>
    </source>
</reference>
<feature type="transmembrane region" description="Helical" evidence="1">
    <location>
        <begin position="6"/>
        <end position="26"/>
    </location>
</feature>
<dbReference type="Proteomes" id="UP000829196">
    <property type="component" value="Unassembled WGS sequence"/>
</dbReference>
<keyword evidence="3" id="KW-1185">Reference proteome</keyword>
<keyword evidence="1" id="KW-1133">Transmembrane helix</keyword>
<name>A0A8T3AUM2_DENNO</name>